<reference evidence="4" key="1">
    <citation type="submission" date="2012-04" db="EMBL/GenBank/DDBJ databases">
        <authorList>
            <person name="Borisov I.G."/>
            <person name="Ivanikova N.V."/>
            <person name="Pinevich A.V."/>
        </authorList>
    </citation>
    <scope>NUCLEOTIDE SEQUENCE</scope>
    <source>
        <strain evidence="4">CALU 1027</strain>
    </source>
</reference>
<keyword evidence="2" id="KW-0812">Transmembrane</keyword>
<organism evidence="4 5">
    <name type="scientific">Prochlorothrix hollandica PCC 9006 = CALU 1027</name>
    <dbReference type="NCBI Taxonomy" id="317619"/>
    <lineage>
        <taxon>Bacteria</taxon>
        <taxon>Bacillati</taxon>
        <taxon>Cyanobacteriota</taxon>
        <taxon>Cyanophyceae</taxon>
        <taxon>Prochlorotrichales</taxon>
        <taxon>Prochlorotrichaceae</taxon>
        <taxon>Prochlorothrix</taxon>
    </lineage>
</organism>
<name>A0A0M2Q054_PROHO</name>
<evidence type="ECO:0000256" key="2">
    <source>
        <dbReference type="SAM" id="Phobius"/>
    </source>
</evidence>
<dbReference type="EMBL" id="AJTX02000004">
    <property type="protein sequence ID" value="KKJ00022.1"/>
    <property type="molecule type" value="Genomic_DNA"/>
</dbReference>
<sequence length="274" mass="30568">MTGITPKYELKIIIDPPVAGKVDGAGKYAEGREVQVHVSAFDGWKFIGWIGDLSHSKQIFSVVMEKDITATATFKRVFKPSAALITLSLISFFLLSAIVYTYNAEKKSLIQNIVSLERDKEELEKQNQSLTEEKEKLEGDKKTLEREKSELTQKIITNNEKIKALENSSIDYKIYSGELTSVNPHDDYEIYIKASQSFDAYLFDMAADADLEILNANKQIIARSMNNGSVPDVVNNFPVSSSGTYSSPKWVVWCAPSGGTPHQGFQPSRSLQLI</sequence>
<keyword evidence="2" id="KW-0472">Membrane</keyword>
<feature type="transmembrane region" description="Helical" evidence="2">
    <location>
        <begin position="82"/>
        <end position="102"/>
    </location>
</feature>
<gene>
    <name evidence="4" type="ORF">PROH_09615</name>
</gene>
<evidence type="ECO:0000313" key="5">
    <source>
        <dbReference type="Proteomes" id="UP000034681"/>
    </source>
</evidence>
<comment type="caution">
    <text evidence="4">The sequence shown here is derived from an EMBL/GenBank/DDBJ whole genome shotgun (WGS) entry which is preliminary data.</text>
</comment>
<dbReference type="STRING" id="317619.GCA_000332315_00681"/>
<dbReference type="InterPro" id="IPR044060">
    <property type="entry name" value="Bacterial_rp_domain"/>
</dbReference>
<dbReference type="Pfam" id="PF18998">
    <property type="entry name" value="Flg_new_2"/>
    <property type="match status" value="1"/>
</dbReference>
<evidence type="ECO:0000256" key="1">
    <source>
        <dbReference type="SAM" id="MobiDB-lite"/>
    </source>
</evidence>
<dbReference type="OrthoDB" id="1525027at2"/>
<evidence type="ECO:0000313" key="4">
    <source>
        <dbReference type="EMBL" id="KKJ00022.1"/>
    </source>
</evidence>
<dbReference type="Proteomes" id="UP000034681">
    <property type="component" value="Unassembled WGS sequence"/>
</dbReference>
<proteinExistence type="predicted"/>
<feature type="domain" description="Bacterial repeat" evidence="3">
    <location>
        <begin position="16"/>
        <end position="76"/>
    </location>
</feature>
<protein>
    <recommendedName>
        <fullName evidence="3">Bacterial repeat domain-containing protein</fullName>
    </recommendedName>
</protein>
<dbReference type="RefSeq" id="WP_017711326.1">
    <property type="nucleotide sequence ID" value="NZ_KB235933.1"/>
</dbReference>
<keyword evidence="5" id="KW-1185">Reference proteome</keyword>
<feature type="region of interest" description="Disordered" evidence="1">
    <location>
        <begin position="124"/>
        <end position="144"/>
    </location>
</feature>
<evidence type="ECO:0000259" key="3">
    <source>
        <dbReference type="Pfam" id="PF18998"/>
    </source>
</evidence>
<dbReference type="Gene3D" id="2.60.120.380">
    <property type="match status" value="1"/>
</dbReference>
<accession>A0A0M2Q054</accession>
<keyword evidence="2" id="KW-1133">Transmembrane helix</keyword>
<dbReference type="AlphaFoldDB" id="A0A0M2Q054"/>